<evidence type="ECO:0000313" key="1">
    <source>
        <dbReference type="EMBL" id="KAI8550684.1"/>
    </source>
</evidence>
<sequence length="135" mass="14566">MPHNKEPNHQVSAQDSAILVEQEDSLEEIANHKELESLSPQMQYTNSVHHNSLVEVDEHIKGGSSVSQQTVEVTSTPAAPLSKSAAKKAAKIAAKFKDKEPPDPCNISDIKLMGGSSKAGQIGKQRSSSKGSFYR</sequence>
<dbReference type="Proteomes" id="UP001062846">
    <property type="component" value="Chromosome 6"/>
</dbReference>
<comment type="caution">
    <text evidence="1">The sequence shown here is derived from an EMBL/GenBank/DDBJ whole genome shotgun (WGS) entry which is preliminary data.</text>
</comment>
<evidence type="ECO:0000313" key="2">
    <source>
        <dbReference type="Proteomes" id="UP001062846"/>
    </source>
</evidence>
<dbReference type="EMBL" id="CM046393">
    <property type="protein sequence ID" value="KAI8550684.1"/>
    <property type="molecule type" value="Genomic_DNA"/>
</dbReference>
<reference evidence="1" key="1">
    <citation type="submission" date="2022-02" db="EMBL/GenBank/DDBJ databases">
        <title>Plant Genome Project.</title>
        <authorList>
            <person name="Zhang R.-G."/>
        </authorList>
    </citation>
    <scope>NUCLEOTIDE SEQUENCE</scope>
    <source>
        <strain evidence="1">AT1</strain>
    </source>
</reference>
<gene>
    <name evidence="1" type="ORF">RHMOL_Rhmol06G0127100</name>
</gene>
<keyword evidence="2" id="KW-1185">Reference proteome</keyword>
<protein>
    <submittedName>
        <fullName evidence="1">Uncharacterized protein</fullName>
    </submittedName>
</protein>
<organism evidence="1 2">
    <name type="scientific">Rhododendron molle</name>
    <name type="common">Chinese azalea</name>
    <name type="synonym">Azalea mollis</name>
    <dbReference type="NCBI Taxonomy" id="49168"/>
    <lineage>
        <taxon>Eukaryota</taxon>
        <taxon>Viridiplantae</taxon>
        <taxon>Streptophyta</taxon>
        <taxon>Embryophyta</taxon>
        <taxon>Tracheophyta</taxon>
        <taxon>Spermatophyta</taxon>
        <taxon>Magnoliopsida</taxon>
        <taxon>eudicotyledons</taxon>
        <taxon>Gunneridae</taxon>
        <taxon>Pentapetalae</taxon>
        <taxon>asterids</taxon>
        <taxon>Ericales</taxon>
        <taxon>Ericaceae</taxon>
        <taxon>Ericoideae</taxon>
        <taxon>Rhodoreae</taxon>
        <taxon>Rhododendron</taxon>
    </lineage>
</organism>
<name>A0ACC0NCR8_RHOML</name>
<proteinExistence type="predicted"/>
<accession>A0ACC0NCR8</accession>